<sequence>MLLTRLTRMQSASAISALSATARGGPGFRARSRPASAIIRHARASQQPGPVRDVRVRDCFAVGCFNDGSTCS</sequence>
<name>A0A101JEK6_9ACTN</name>
<gene>
    <name evidence="1" type="ORF">ADL15_41150</name>
</gene>
<keyword evidence="2" id="KW-1185">Reference proteome</keyword>
<comment type="caution">
    <text evidence="1">The sequence shown here is derived from an EMBL/GenBank/DDBJ whole genome shotgun (WGS) entry which is preliminary data.</text>
</comment>
<evidence type="ECO:0000313" key="1">
    <source>
        <dbReference type="EMBL" id="KUL25328.1"/>
    </source>
</evidence>
<reference evidence="1 2" key="1">
    <citation type="submission" date="2015-10" db="EMBL/GenBank/DDBJ databases">
        <authorList>
            <person name="Gilbert D.G."/>
        </authorList>
    </citation>
    <scope>NUCLEOTIDE SEQUENCE [LARGE SCALE GENOMIC DNA]</scope>
    <source>
        <strain evidence="1 2">NRRL B-16712</strain>
    </source>
</reference>
<organism evidence="1 2">
    <name type="scientific">Actinoplanes awajinensis subsp. mycoplanecinus</name>
    <dbReference type="NCBI Taxonomy" id="135947"/>
    <lineage>
        <taxon>Bacteria</taxon>
        <taxon>Bacillati</taxon>
        <taxon>Actinomycetota</taxon>
        <taxon>Actinomycetes</taxon>
        <taxon>Micromonosporales</taxon>
        <taxon>Micromonosporaceae</taxon>
        <taxon>Actinoplanes</taxon>
    </lineage>
</organism>
<protein>
    <submittedName>
        <fullName evidence="1">Uncharacterized protein</fullName>
    </submittedName>
</protein>
<evidence type="ECO:0000313" key="2">
    <source>
        <dbReference type="Proteomes" id="UP000053244"/>
    </source>
</evidence>
<dbReference type="AlphaFoldDB" id="A0A101JEK6"/>
<proteinExistence type="predicted"/>
<dbReference type="EMBL" id="LLZH01000315">
    <property type="protein sequence ID" value="KUL25328.1"/>
    <property type="molecule type" value="Genomic_DNA"/>
</dbReference>
<dbReference type="Proteomes" id="UP000053244">
    <property type="component" value="Unassembled WGS sequence"/>
</dbReference>
<accession>A0A101JEK6</accession>